<keyword evidence="1" id="KW-0472">Membrane</keyword>
<evidence type="ECO:0000256" key="1">
    <source>
        <dbReference type="SAM" id="Phobius"/>
    </source>
</evidence>
<reference evidence="2 3" key="1">
    <citation type="submission" date="2018-06" db="EMBL/GenBank/DDBJ databases">
        <title>Genomic Encyclopedia of Type Strains, Phase IV (KMG-IV): sequencing the most valuable type-strain genomes for metagenomic binning, comparative biology and taxonomic classification.</title>
        <authorList>
            <person name="Goeker M."/>
        </authorList>
    </citation>
    <scope>NUCLEOTIDE SEQUENCE [LARGE SCALE GENOMIC DNA]</scope>
    <source>
        <strain evidence="2 3">DSM 15140</strain>
    </source>
</reference>
<proteinExistence type="predicted"/>
<dbReference type="AlphaFoldDB" id="A0A366EFP0"/>
<name>A0A366EFP0_9BACI</name>
<accession>A0A366EFP0</accession>
<feature type="transmembrane region" description="Helical" evidence="1">
    <location>
        <begin position="42"/>
        <end position="67"/>
    </location>
</feature>
<organism evidence="2 3">
    <name type="scientific">Paraliobacillus ryukyuensis</name>
    <dbReference type="NCBI Taxonomy" id="200904"/>
    <lineage>
        <taxon>Bacteria</taxon>
        <taxon>Bacillati</taxon>
        <taxon>Bacillota</taxon>
        <taxon>Bacilli</taxon>
        <taxon>Bacillales</taxon>
        <taxon>Bacillaceae</taxon>
        <taxon>Paraliobacillus</taxon>
    </lineage>
</organism>
<keyword evidence="3" id="KW-1185">Reference proteome</keyword>
<comment type="caution">
    <text evidence="2">The sequence shown here is derived from an EMBL/GenBank/DDBJ whole genome shotgun (WGS) entry which is preliminary data.</text>
</comment>
<gene>
    <name evidence="2" type="ORF">DES48_10225</name>
</gene>
<evidence type="ECO:0000313" key="2">
    <source>
        <dbReference type="EMBL" id="RBP00265.1"/>
    </source>
</evidence>
<dbReference type="STRING" id="200904.GCA_900168775_00302"/>
<evidence type="ECO:0000313" key="3">
    <source>
        <dbReference type="Proteomes" id="UP000252254"/>
    </source>
</evidence>
<protein>
    <submittedName>
        <fullName evidence="2">Inhibitor of the pro-sigma K processing machinery</fullName>
    </submittedName>
</protein>
<feature type="transmembrane region" description="Helical" evidence="1">
    <location>
        <begin position="9"/>
        <end position="30"/>
    </location>
</feature>
<dbReference type="OrthoDB" id="2933210at2"/>
<dbReference type="Proteomes" id="UP000252254">
    <property type="component" value="Unassembled WGS sequence"/>
</dbReference>
<dbReference type="EMBL" id="QNRI01000002">
    <property type="protein sequence ID" value="RBP00265.1"/>
    <property type="molecule type" value="Genomic_DNA"/>
</dbReference>
<keyword evidence="1" id="KW-1133">Transmembrane helix</keyword>
<keyword evidence="1" id="KW-0812">Transmembrane</keyword>
<sequence length="71" mass="8277">MAKKFFKKIIYLGITCFIFKLLWSVTGGLWEVFVPWNYRTDLIAVIFVVPVLIVVSFLLSSLCFKVIRDTE</sequence>